<evidence type="ECO:0000259" key="8">
    <source>
        <dbReference type="Pfam" id="PF21982"/>
    </source>
</evidence>
<evidence type="ECO:0000313" key="10">
    <source>
        <dbReference type="Proteomes" id="UP000523079"/>
    </source>
</evidence>
<dbReference type="HAMAP" id="MF_01114">
    <property type="entry name" value="RecX"/>
    <property type="match status" value="1"/>
</dbReference>
<dbReference type="PANTHER" id="PTHR33602">
    <property type="entry name" value="REGULATORY PROTEIN RECX FAMILY PROTEIN"/>
    <property type="match status" value="1"/>
</dbReference>
<evidence type="ECO:0000313" key="9">
    <source>
        <dbReference type="EMBL" id="MBA8795424.1"/>
    </source>
</evidence>
<evidence type="ECO:0000259" key="7">
    <source>
        <dbReference type="Pfam" id="PF21981"/>
    </source>
</evidence>
<protein>
    <recommendedName>
        <fullName evidence="3 5">Regulatory protein RecX</fullName>
    </recommendedName>
</protein>
<dbReference type="Proteomes" id="UP000523079">
    <property type="component" value="Unassembled WGS sequence"/>
</dbReference>
<dbReference type="InterPro" id="IPR053925">
    <property type="entry name" value="RecX_HTH_3rd"/>
</dbReference>
<evidence type="ECO:0000259" key="6">
    <source>
        <dbReference type="Pfam" id="PF02631"/>
    </source>
</evidence>
<comment type="subcellular location">
    <subcellularLocation>
        <location evidence="1 5">Cytoplasm</location>
    </subcellularLocation>
</comment>
<comment type="caution">
    <text evidence="9">The sequence shown here is derived from an EMBL/GenBank/DDBJ whole genome shotgun (WGS) entry which is preliminary data.</text>
</comment>
<feature type="domain" description="RecX third three-helical" evidence="7">
    <location>
        <begin position="90"/>
        <end position="137"/>
    </location>
</feature>
<dbReference type="Gene3D" id="1.10.10.10">
    <property type="entry name" value="Winged helix-like DNA-binding domain superfamily/Winged helix DNA-binding domain"/>
    <property type="match status" value="2"/>
</dbReference>
<gene>
    <name evidence="5" type="primary">recX</name>
    <name evidence="9" type="ORF">FHX74_003060</name>
</gene>
<dbReference type="AlphaFoldDB" id="A0A7W3IUE0"/>
<comment type="function">
    <text evidence="5">Modulates RecA activity.</text>
</comment>
<dbReference type="EMBL" id="JACGWT010000005">
    <property type="protein sequence ID" value="MBA8795424.1"/>
    <property type="molecule type" value="Genomic_DNA"/>
</dbReference>
<dbReference type="InterPro" id="IPR053926">
    <property type="entry name" value="RecX_HTH_1st"/>
</dbReference>
<dbReference type="Pfam" id="PF21982">
    <property type="entry name" value="RecX_HTH1"/>
    <property type="match status" value="1"/>
</dbReference>
<accession>A0A7W3IUE0</accession>
<dbReference type="InterPro" id="IPR053924">
    <property type="entry name" value="RecX_HTH_2nd"/>
</dbReference>
<dbReference type="RefSeq" id="WP_182561047.1">
    <property type="nucleotide sequence ID" value="NZ_JACGWT010000005.1"/>
</dbReference>
<evidence type="ECO:0000256" key="4">
    <source>
        <dbReference type="ARBA" id="ARBA00022490"/>
    </source>
</evidence>
<dbReference type="Pfam" id="PF02631">
    <property type="entry name" value="RecX_HTH2"/>
    <property type="match status" value="1"/>
</dbReference>
<reference evidence="9 10" key="1">
    <citation type="submission" date="2020-07" db="EMBL/GenBank/DDBJ databases">
        <title>Sequencing the genomes of 1000 actinobacteria strains.</title>
        <authorList>
            <person name="Klenk H.-P."/>
        </authorList>
    </citation>
    <scope>NUCLEOTIDE SEQUENCE [LARGE SCALE GENOMIC DNA]</scope>
    <source>
        <strain evidence="9 10">DSM 100723</strain>
    </source>
</reference>
<proteinExistence type="inferred from homology"/>
<evidence type="ECO:0000256" key="1">
    <source>
        <dbReference type="ARBA" id="ARBA00004496"/>
    </source>
</evidence>
<dbReference type="InterPro" id="IPR003783">
    <property type="entry name" value="Regulatory_RecX"/>
</dbReference>
<evidence type="ECO:0000256" key="3">
    <source>
        <dbReference type="ARBA" id="ARBA00018111"/>
    </source>
</evidence>
<sequence>MLTKLTAQARSRHELAEALRKRNVPDEVGDRVLDRMTEVGLVDDAAFAESWVTSRQSRRHLSKTALRQELVRKGVDREQIDGALEQVEPEDEYDAALALARKKARTTAGLDPVVRRRRVAGALARRGFGSDVTRRALAEALDPNADDSLDTP</sequence>
<dbReference type="Pfam" id="PF21981">
    <property type="entry name" value="RecX_HTH3"/>
    <property type="match status" value="1"/>
</dbReference>
<name>A0A7W3IUE0_9ACTN</name>
<dbReference type="PANTHER" id="PTHR33602:SF1">
    <property type="entry name" value="REGULATORY PROTEIN RECX FAMILY PROTEIN"/>
    <property type="match status" value="1"/>
</dbReference>
<dbReference type="GO" id="GO:0006282">
    <property type="term" value="P:regulation of DNA repair"/>
    <property type="evidence" value="ECO:0007669"/>
    <property type="project" value="UniProtKB-UniRule"/>
</dbReference>
<dbReference type="InterPro" id="IPR036388">
    <property type="entry name" value="WH-like_DNA-bd_sf"/>
</dbReference>
<comment type="similarity">
    <text evidence="2 5">Belongs to the RecX family.</text>
</comment>
<keyword evidence="4 5" id="KW-0963">Cytoplasm</keyword>
<keyword evidence="10" id="KW-1185">Reference proteome</keyword>
<evidence type="ECO:0000256" key="5">
    <source>
        <dbReference type="HAMAP-Rule" id="MF_01114"/>
    </source>
</evidence>
<evidence type="ECO:0000256" key="2">
    <source>
        <dbReference type="ARBA" id="ARBA00009695"/>
    </source>
</evidence>
<organism evidence="9 10">
    <name type="scientific">Microlunatus kandeliicorticis</name>
    <dbReference type="NCBI Taxonomy" id="1759536"/>
    <lineage>
        <taxon>Bacteria</taxon>
        <taxon>Bacillati</taxon>
        <taxon>Actinomycetota</taxon>
        <taxon>Actinomycetes</taxon>
        <taxon>Propionibacteriales</taxon>
        <taxon>Propionibacteriaceae</taxon>
        <taxon>Microlunatus</taxon>
    </lineage>
</organism>
<dbReference type="GO" id="GO:0005737">
    <property type="term" value="C:cytoplasm"/>
    <property type="evidence" value="ECO:0007669"/>
    <property type="project" value="UniProtKB-SubCell"/>
</dbReference>
<feature type="domain" description="RecX first three-helical" evidence="8">
    <location>
        <begin position="3"/>
        <end position="36"/>
    </location>
</feature>
<feature type="domain" description="RecX second three-helical" evidence="6">
    <location>
        <begin position="43"/>
        <end position="84"/>
    </location>
</feature>